<dbReference type="OrthoDB" id="7692288at2759"/>
<feature type="transmembrane region" description="Helical" evidence="1">
    <location>
        <begin position="99"/>
        <end position="119"/>
    </location>
</feature>
<keyword evidence="3" id="KW-1185">Reference proteome</keyword>
<name>A0A8K0K7T4_LADFU</name>
<reference evidence="2" key="1">
    <citation type="submission" date="2013-04" db="EMBL/GenBank/DDBJ databases">
        <authorList>
            <person name="Qu J."/>
            <person name="Murali S.C."/>
            <person name="Bandaranaike D."/>
            <person name="Bellair M."/>
            <person name="Blankenburg K."/>
            <person name="Chao H."/>
            <person name="Dinh H."/>
            <person name="Doddapaneni H."/>
            <person name="Downs B."/>
            <person name="Dugan-Rocha S."/>
            <person name="Elkadiri S."/>
            <person name="Gnanaolivu R.D."/>
            <person name="Hernandez B."/>
            <person name="Javaid M."/>
            <person name="Jayaseelan J.C."/>
            <person name="Lee S."/>
            <person name="Li M."/>
            <person name="Ming W."/>
            <person name="Munidasa M."/>
            <person name="Muniz J."/>
            <person name="Nguyen L."/>
            <person name="Ongeri F."/>
            <person name="Osuji N."/>
            <person name="Pu L.-L."/>
            <person name="Puazo M."/>
            <person name="Qu C."/>
            <person name="Quiroz J."/>
            <person name="Raj R."/>
            <person name="Weissenberger G."/>
            <person name="Xin Y."/>
            <person name="Zou X."/>
            <person name="Han Y."/>
            <person name="Richards S."/>
            <person name="Worley K."/>
            <person name="Muzny D."/>
            <person name="Gibbs R."/>
        </authorList>
    </citation>
    <scope>NUCLEOTIDE SEQUENCE</scope>
    <source>
        <strain evidence="2">Sampled in the wild</strain>
    </source>
</reference>
<dbReference type="AlphaFoldDB" id="A0A8K0K7T4"/>
<evidence type="ECO:0000313" key="3">
    <source>
        <dbReference type="Proteomes" id="UP000792457"/>
    </source>
</evidence>
<protein>
    <submittedName>
        <fullName evidence="2">Uncharacterized protein</fullName>
    </submittedName>
</protein>
<accession>A0A8K0K7T4</accession>
<organism evidence="2 3">
    <name type="scientific">Ladona fulva</name>
    <name type="common">Scarce chaser dragonfly</name>
    <name type="synonym">Libellula fulva</name>
    <dbReference type="NCBI Taxonomy" id="123851"/>
    <lineage>
        <taxon>Eukaryota</taxon>
        <taxon>Metazoa</taxon>
        <taxon>Ecdysozoa</taxon>
        <taxon>Arthropoda</taxon>
        <taxon>Hexapoda</taxon>
        <taxon>Insecta</taxon>
        <taxon>Pterygota</taxon>
        <taxon>Palaeoptera</taxon>
        <taxon>Odonata</taxon>
        <taxon>Epiprocta</taxon>
        <taxon>Anisoptera</taxon>
        <taxon>Libelluloidea</taxon>
        <taxon>Libellulidae</taxon>
        <taxon>Ladona</taxon>
    </lineage>
</organism>
<evidence type="ECO:0000256" key="1">
    <source>
        <dbReference type="SAM" id="Phobius"/>
    </source>
</evidence>
<dbReference type="Proteomes" id="UP000792457">
    <property type="component" value="Unassembled WGS sequence"/>
</dbReference>
<comment type="caution">
    <text evidence="2">The sequence shown here is derived from an EMBL/GenBank/DDBJ whole genome shotgun (WGS) entry which is preliminary data.</text>
</comment>
<keyword evidence="1" id="KW-0812">Transmembrane</keyword>
<keyword evidence="1" id="KW-0472">Membrane</keyword>
<proteinExistence type="predicted"/>
<gene>
    <name evidence="2" type="ORF">J437_LFUL005553</name>
</gene>
<keyword evidence="1" id="KW-1133">Transmembrane helix</keyword>
<evidence type="ECO:0000313" key="2">
    <source>
        <dbReference type="EMBL" id="KAG8229448.1"/>
    </source>
</evidence>
<sequence length="120" mass="13726">MMEIDASIVNLFTKGAHHWNLSVIFITQNLFHQGKGRRDISLNSHYIAIWECILNVLKGNVQLKSCHKRRISRYKKILRKIIKRGGCWKKKIRVIVRKGSGFLPVIIGAALSSLIGSFIK</sequence>
<reference evidence="2" key="2">
    <citation type="submission" date="2017-10" db="EMBL/GenBank/DDBJ databases">
        <title>Ladona fulva Genome sequencing and assembly.</title>
        <authorList>
            <person name="Murali S."/>
            <person name="Richards S."/>
            <person name="Bandaranaike D."/>
            <person name="Bellair M."/>
            <person name="Blankenburg K."/>
            <person name="Chao H."/>
            <person name="Dinh H."/>
            <person name="Doddapaneni H."/>
            <person name="Dugan-Rocha S."/>
            <person name="Elkadiri S."/>
            <person name="Gnanaolivu R."/>
            <person name="Hernandez B."/>
            <person name="Skinner E."/>
            <person name="Javaid M."/>
            <person name="Lee S."/>
            <person name="Li M."/>
            <person name="Ming W."/>
            <person name="Munidasa M."/>
            <person name="Muniz J."/>
            <person name="Nguyen L."/>
            <person name="Hughes D."/>
            <person name="Osuji N."/>
            <person name="Pu L.-L."/>
            <person name="Puazo M."/>
            <person name="Qu C."/>
            <person name="Quiroz J."/>
            <person name="Raj R."/>
            <person name="Weissenberger G."/>
            <person name="Xin Y."/>
            <person name="Zou X."/>
            <person name="Han Y."/>
            <person name="Worley K."/>
            <person name="Muzny D."/>
            <person name="Gibbs R."/>
        </authorList>
    </citation>
    <scope>NUCLEOTIDE SEQUENCE</scope>
    <source>
        <strain evidence="2">Sampled in the wild</strain>
    </source>
</reference>
<dbReference type="EMBL" id="KZ308429">
    <property type="protein sequence ID" value="KAG8229448.1"/>
    <property type="molecule type" value="Genomic_DNA"/>
</dbReference>